<feature type="transmembrane region" description="Helical" evidence="8">
    <location>
        <begin position="374"/>
        <end position="390"/>
    </location>
</feature>
<comment type="similarity">
    <text evidence="7">Belongs to the glycosyltransferase 87 family.</text>
</comment>
<evidence type="ECO:0000256" key="7">
    <source>
        <dbReference type="ARBA" id="ARBA00024033"/>
    </source>
</evidence>
<keyword evidence="2" id="KW-1003">Cell membrane</keyword>
<keyword evidence="4 8" id="KW-0812">Transmembrane</keyword>
<feature type="transmembrane region" description="Helical" evidence="8">
    <location>
        <begin position="165"/>
        <end position="189"/>
    </location>
</feature>
<dbReference type="GO" id="GO:0016758">
    <property type="term" value="F:hexosyltransferase activity"/>
    <property type="evidence" value="ECO:0007669"/>
    <property type="project" value="InterPro"/>
</dbReference>
<dbReference type="Proteomes" id="UP000002247">
    <property type="component" value="Chromosome"/>
</dbReference>
<dbReference type="EMBL" id="CP001958">
    <property type="protein sequence ID" value="ADG96767.1"/>
    <property type="molecule type" value="Genomic_DNA"/>
</dbReference>
<keyword evidence="10" id="KW-1185">Reference proteome</keyword>
<feature type="transmembrane region" description="Helical" evidence="8">
    <location>
        <begin position="396"/>
        <end position="423"/>
    </location>
</feature>
<proteinExistence type="inferred from homology"/>
<feature type="transmembrane region" description="Helical" evidence="8">
    <location>
        <begin position="132"/>
        <end position="153"/>
    </location>
</feature>
<evidence type="ECO:0000313" key="10">
    <source>
        <dbReference type="Proteomes" id="UP000002247"/>
    </source>
</evidence>
<name>D6ZB08_SEGRD</name>
<dbReference type="eggNOG" id="COG5650">
    <property type="taxonomic scope" value="Bacteria"/>
</dbReference>
<gene>
    <name evidence="9" type="ordered locus">Srot_0280</name>
</gene>
<evidence type="ECO:0000256" key="2">
    <source>
        <dbReference type="ARBA" id="ARBA00022475"/>
    </source>
</evidence>
<keyword evidence="6 8" id="KW-0472">Membrane</keyword>
<organism evidence="9 10">
    <name type="scientific">Segniliparus rotundus (strain ATCC BAA-972 / CDC 1076 / CIP 108378 / DSM 44985 / JCM 13578)</name>
    <dbReference type="NCBI Taxonomy" id="640132"/>
    <lineage>
        <taxon>Bacteria</taxon>
        <taxon>Bacillati</taxon>
        <taxon>Actinomycetota</taxon>
        <taxon>Actinomycetes</taxon>
        <taxon>Mycobacteriales</taxon>
        <taxon>Segniliparaceae</taxon>
        <taxon>Segniliparus</taxon>
    </lineage>
</organism>
<dbReference type="AlphaFoldDB" id="D6ZB08"/>
<evidence type="ECO:0000256" key="3">
    <source>
        <dbReference type="ARBA" id="ARBA00022679"/>
    </source>
</evidence>
<feature type="transmembrane region" description="Helical" evidence="8">
    <location>
        <begin position="239"/>
        <end position="266"/>
    </location>
</feature>
<feature type="transmembrane region" description="Helical" evidence="8">
    <location>
        <begin position="53"/>
        <end position="72"/>
    </location>
</feature>
<evidence type="ECO:0000256" key="5">
    <source>
        <dbReference type="ARBA" id="ARBA00022989"/>
    </source>
</evidence>
<dbReference type="InterPro" id="IPR016570">
    <property type="entry name" value="UCP010361"/>
</dbReference>
<feature type="transmembrane region" description="Helical" evidence="8">
    <location>
        <begin position="343"/>
        <end position="362"/>
    </location>
</feature>
<sequence>MARVPDTSPSREVDQASLGGRVLPTWESAAAVQLSRWVGGAFGEHGTIGRQPFFTPVRILLLFAVLGLVLGFGSKAPCLEQRETKHGHFEVLWTNHNEYARACYTDILPLYGSEGFDKGSVPYRDHRPDGRWMEYPVLLGSFQYAAAAAAHAWTAGARHGVLPPMAPGLVFFAVCALVIAAAWLVVVWASARLAGNRVWDVWLVALSPVVFVQAFTNFDAIGVALLMAALLAWRRNMPFLVGLLAGLGAAVKLFPVLLFFPLLLVAWRDKRVADWAKALAAAAAALLVVNLPVAWAYQEGWSEFFTFNRDRLSQEGSLLYLVFDYLRVQAQHGSVGLLPAEKANAISLVAFVLCCAAIAAVSRTARAKPTLEQLVFLTVTAFLLTSKVWSSQYSLWLVPLAVLAFPRLWALAGWMFLELLNWLTRQWWFYESFSGGGDPTVERVYFLLLVLRDGALVAICAALVRSLYRGERAPAPCASPTAEPAR</sequence>
<feature type="transmembrane region" description="Helical" evidence="8">
    <location>
        <begin position="278"/>
        <end position="297"/>
    </location>
</feature>
<evidence type="ECO:0000256" key="6">
    <source>
        <dbReference type="ARBA" id="ARBA00023136"/>
    </source>
</evidence>
<feature type="transmembrane region" description="Helical" evidence="8">
    <location>
        <begin position="201"/>
        <end position="233"/>
    </location>
</feature>
<dbReference type="HOGENOM" id="CLU_028876_1_0_11"/>
<dbReference type="PIRSF" id="PIRSF010361">
    <property type="entry name" value="UCP010361"/>
    <property type="match status" value="1"/>
</dbReference>
<dbReference type="OrthoDB" id="3348156at2"/>
<dbReference type="InterPro" id="IPR018584">
    <property type="entry name" value="GT87"/>
</dbReference>
<evidence type="ECO:0000256" key="4">
    <source>
        <dbReference type="ARBA" id="ARBA00022692"/>
    </source>
</evidence>
<dbReference type="RefSeq" id="WP_013137223.1">
    <property type="nucleotide sequence ID" value="NC_014168.1"/>
</dbReference>
<reference evidence="9 10" key="1">
    <citation type="journal article" date="2010" name="Stand. Genomic Sci.">
        <title>Complete genome sequence of Segniliparus rotundus type strain (CDC 1076).</title>
        <authorList>
            <person name="Sikorski J."/>
            <person name="Lapidus A."/>
            <person name="Copeland A."/>
            <person name="Misra M."/>
            <person name="Glavina Del Rio T."/>
            <person name="Nolan M."/>
            <person name="Lucas S."/>
            <person name="Chen F."/>
            <person name="Tice H."/>
            <person name="Cheng J.F."/>
            <person name="Jando M."/>
            <person name="Schneider S."/>
            <person name="Bruce D."/>
            <person name="Goodwin L."/>
            <person name="Pitluck S."/>
            <person name="Liolios K."/>
            <person name="Mikhailova N."/>
            <person name="Pati A."/>
            <person name="Ivanova N."/>
            <person name="Mavromatis K."/>
            <person name="Chen A."/>
            <person name="Palaniappan K."/>
            <person name="Chertkov O."/>
            <person name="Land M."/>
            <person name="Hauser L."/>
            <person name="Chang Y.J."/>
            <person name="Jeffries C.D."/>
            <person name="Brettin T."/>
            <person name="Detter J.C."/>
            <person name="Han C."/>
            <person name="Rohde M."/>
            <person name="Goker M."/>
            <person name="Bristow J."/>
            <person name="Eisen J.A."/>
            <person name="Markowitz V."/>
            <person name="Hugenholtz P."/>
            <person name="Kyrpides N.C."/>
            <person name="Klenk H.P."/>
        </authorList>
    </citation>
    <scope>NUCLEOTIDE SEQUENCE [LARGE SCALE GENOMIC DNA]</scope>
    <source>
        <strain evidence="10">ATCC BAA-972 / CDC 1076 / CIP 108378 / DSM 44985 / JCM 13578</strain>
    </source>
</reference>
<protein>
    <submittedName>
        <fullName evidence="9">Integral membrane protein</fullName>
    </submittedName>
</protein>
<dbReference type="STRING" id="640132.Srot_0280"/>
<accession>D6ZB08</accession>
<evidence type="ECO:0000313" key="9">
    <source>
        <dbReference type="EMBL" id="ADG96767.1"/>
    </source>
</evidence>
<dbReference type="KEGG" id="srt:Srot_0280"/>
<keyword evidence="3" id="KW-0808">Transferase</keyword>
<evidence type="ECO:0000256" key="8">
    <source>
        <dbReference type="SAM" id="Phobius"/>
    </source>
</evidence>
<evidence type="ECO:0000256" key="1">
    <source>
        <dbReference type="ARBA" id="ARBA00004651"/>
    </source>
</evidence>
<keyword evidence="5 8" id="KW-1133">Transmembrane helix</keyword>
<dbReference type="GO" id="GO:0005886">
    <property type="term" value="C:plasma membrane"/>
    <property type="evidence" value="ECO:0007669"/>
    <property type="project" value="UniProtKB-SubCell"/>
</dbReference>
<dbReference type="Pfam" id="PF09594">
    <property type="entry name" value="GT87"/>
    <property type="match status" value="1"/>
</dbReference>
<comment type="subcellular location">
    <subcellularLocation>
        <location evidence="1">Cell membrane</location>
        <topology evidence="1">Multi-pass membrane protein</topology>
    </subcellularLocation>
</comment>